<evidence type="ECO:0000313" key="2">
    <source>
        <dbReference type="Proteomes" id="UP000005408"/>
    </source>
</evidence>
<dbReference type="Proteomes" id="UP000005408">
    <property type="component" value="Unassembled WGS sequence"/>
</dbReference>
<dbReference type="AlphaFoldDB" id="A0A8W8NSS4"/>
<accession>A0A8W8NSS4</accession>
<dbReference type="EnsemblMetazoa" id="G9250.2">
    <property type="protein sequence ID" value="G9250.2:cds"/>
    <property type="gene ID" value="G9250"/>
</dbReference>
<reference evidence="1" key="1">
    <citation type="submission" date="2022-08" db="UniProtKB">
        <authorList>
            <consortium name="EnsemblMetazoa"/>
        </authorList>
    </citation>
    <scope>IDENTIFICATION</scope>
    <source>
        <strain evidence="1">05x7-T-G4-1.051#20</strain>
    </source>
</reference>
<protein>
    <submittedName>
        <fullName evidence="1">Uncharacterized protein</fullName>
    </submittedName>
</protein>
<evidence type="ECO:0000313" key="1">
    <source>
        <dbReference type="EnsemblMetazoa" id="G9250.2:cds"/>
    </source>
</evidence>
<proteinExistence type="predicted"/>
<name>A0A8W8NSS4_MAGGI</name>
<sequence>MAQSMTPTKTCVLGDACIICGFSFVQHEKTTDGTDIIHKFYQNKLKLNSEKVNCIRKVTEKSDLDIEGSNAGVCRKCFRSVESIIKADEKNKAAKQRIIQSLDQILTETGGNEENSEALCQSNPACIITGAAKIVKLESVKVCKRGSGCPLQKKDYSDFFNFSWDHLHEYFRHHCPALLSIISATVCDLTPQVSSKSYQHIILTACIGLHGRSQEMSLVQFVVDFMLKHGGCTERI</sequence>
<organism evidence="1 2">
    <name type="scientific">Magallana gigas</name>
    <name type="common">Pacific oyster</name>
    <name type="synonym">Crassostrea gigas</name>
    <dbReference type="NCBI Taxonomy" id="29159"/>
    <lineage>
        <taxon>Eukaryota</taxon>
        <taxon>Metazoa</taxon>
        <taxon>Spiralia</taxon>
        <taxon>Lophotrochozoa</taxon>
        <taxon>Mollusca</taxon>
        <taxon>Bivalvia</taxon>
        <taxon>Autobranchia</taxon>
        <taxon>Pteriomorphia</taxon>
        <taxon>Ostreida</taxon>
        <taxon>Ostreoidea</taxon>
        <taxon>Ostreidae</taxon>
        <taxon>Magallana</taxon>
    </lineage>
</organism>
<keyword evidence="2" id="KW-1185">Reference proteome</keyword>